<dbReference type="OrthoDB" id="312032at2759"/>
<proteinExistence type="predicted"/>
<feature type="transmembrane region" description="Helical" evidence="7">
    <location>
        <begin position="302"/>
        <end position="333"/>
    </location>
</feature>
<dbReference type="AlphaFoldDB" id="D8LXE1"/>
<keyword evidence="10" id="KW-1185">Reference proteome</keyword>
<dbReference type="InterPro" id="IPR003838">
    <property type="entry name" value="ABC3_permease_C"/>
</dbReference>
<evidence type="ECO:0000256" key="4">
    <source>
        <dbReference type="ARBA" id="ARBA00022989"/>
    </source>
</evidence>
<comment type="subcellular location">
    <subcellularLocation>
        <location evidence="1">Cell membrane</location>
        <topology evidence="1">Multi-pass membrane protein</topology>
    </subcellularLocation>
</comment>
<evidence type="ECO:0000313" key="9">
    <source>
        <dbReference type="EMBL" id="CBK20936.2"/>
    </source>
</evidence>
<sequence>MAGISPVNTQEKSGYEASSQTKNSIPMNQSDNSNKANQRSVLCYLLVIDDAREQQIGIGRSWKYDLLQNNEAIVSSSLLDSLTLSVGDSIRVAVNLSEYIIPQLEKLNVTQFNQSDMYVNCGTINNSTSLLYVDHSFKIVESVSSPEGKWPASYGSVIVISTQTLQNLLNNMFEAIVQSNKVPLEEKPTQWINDWTMQYLILSSSHQQIYTSSDSSKQFNDYANKVIASIPNSENYSVQYLLYTSLQSLSSVTILLEQVFFMIDVIITLIAAYVIYILVTTSVKEKVFEMALLRIVGLRQAAASRIVFVQVLLFTIPGIILGLLLSILCYVLLAYTFNKLLYLSLPYAPPTSSYIYSILVGLLSPIIAIIPPIVQLAKQKLIESLDLQHSDTNNTRVVVKDNRKTPITIEMILFGLILTSIGIMVFLFAVDAFLDSDIKLFMTILNIILILALLGVTILSTYLSHWLTTFVSFLLSHLPWLHPAALYIRNNANLHKRSNLQLSILCTTSLTFILFAACLLRMQSNTLYSNIKLSIPSDLLVLTSSTSGLNEQQLDSFYEEPYTQSLIAGRLYQYQSYSADSQLATFSNLHSTTTIVSILAPSYIDLIDQDMIVSSHSKQQLKTFLDSSAPYNTSLSFPFADVRANPSPEVNLKRQYNLYFPALLPKSLSTDLQEENVEKYVFSNTSDYSSVSLISQEATLEKLPGFSFSKYNYQKSTPNAIVSKSTFQEMLPSISLVKDKMIVKLKPTLSQREYAYIVDNTRSIVQGDDGASLLERKSLVNSIDDAQLALDIYFYILSILCCILLFFATSVSLKY</sequence>
<feature type="transmembrane region" description="Helical" evidence="7">
    <location>
        <begin position="500"/>
        <end position="520"/>
    </location>
</feature>
<dbReference type="GeneID" id="24922335"/>
<evidence type="ECO:0000256" key="7">
    <source>
        <dbReference type="SAM" id="Phobius"/>
    </source>
</evidence>
<feature type="transmembrane region" description="Helical" evidence="7">
    <location>
        <begin position="259"/>
        <end position="281"/>
    </location>
</feature>
<evidence type="ECO:0000256" key="2">
    <source>
        <dbReference type="ARBA" id="ARBA00022475"/>
    </source>
</evidence>
<dbReference type="Pfam" id="PF02687">
    <property type="entry name" value="FtsX"/>
    <property type="match status" value="1"/>
</dbReference>
<dbReference type="OMA" id="NDEMDTI"/>
<evidence type="ECO:0000256" key="5">
    <source>
        <dbReference type="ARBA" id="ARBA00023136"/>
    </source>
</evidence>
<keyword evidence="2" id="KW-1003">Cell membrane</keyword>
<evidence type="ECO:0000256" key="1">
    <source>
        <dbReference type="ARBA" id="ARBA00004651"/>
    </source>
</evidence>
<accession>D8LXE1</accession>
<dbReference type="Proteomes" id="UP000008312">
    <property type="component" value="Unassembled WGS sequence"/>
</dbReference>
<dbReference type="EMBL" id="FN668639">
    <property type="protein sequence ID" value="CBK20936.2"/>
    <property type="molecule type" value="Genomic_DNA"/>
</dbReference>
<evidence type="ECO:0000259" key="8">
    <source>
        <dbReference type="Pfam" id="PF02687"/>
    </source>
</evidence>
<feature type="transmembrane region" description="Helical" evidence="7">
    <location>
        <begin position="466"/>
        <end position="488"/>
    </location>
</feature>
<feature type="transmembrane region" description="Helical" evidence="7">
    <location>
        <begin position="353"/>
        <end position="374"/>
    </location>
</feature>
<dbReference type="InParanoid" id="D8LXE1"/>
<dbReference type="RefSeq" id="XP_012894984.1">
    <property type="nucleotide sequence ID" value="XM_013039530.1"/>
</dbReference>
<dbReference type="PANTHER" id="PTHR32522">
    <property type="match status" value="1"/>
</dbReference>
<feature type="transmembrane region" description="Helical" evidence="7">
    <location>
        <begin position="412"/>
        <end position="434"/>
    </location>
</feature>
<keyword evidence="5 7" id="KW-0472">Membrane</keyword>
<feature type="transmembrane region" description="Helical" evidence="7">
    <location>
        <begin position="440"/>
        <end position="459"/>
    </location>
</feature>
<feature type="transmembrane region" description="Helical" evidence="7">
    <location>
        <begin position="792"/>
        <end position="813"/>
    </location>
</feature>
<organism evidence="9">
    <name type="scientific">Blastocystis hominis</name>
    <dbReference type="NCBI Taxonomy" id="12968"/>
    <lineage>
        <taxon>Eukaryota</taxon>
        <taxon>Sar</taxon>
        <taxon>Stramenopiles</taxon>
        <taxon>Bigyra</taxon>
        <taxon>Opalozoa</taxon>
        <taxon>Opalinata</taxon>
        <taxon>Blastocystidae</taxon>
        <taxon>Blastocystis</taxon>
    </lineage>
</organism>
<evidence type="ECO:0000256" key="3">
    <source>
        <dbReference type="ARBA" id="ARBA00022692"/>
    </source>
</evidence>
<feature type="region of interest" description="Disordered" evidence="6">
    <location>
        <begin position="1"/>
        <end position="33"/>
    </location>
</feature>
<reference evidence="9" key="1">
    <citation type="submission" date="2010-02" db="EMBL/GenBank/DDBJ databases">
        <title>Sequencing and annotation of the Blastocystis hominis genome.</title>
        <authorList>
            <person name="Wincker P."/>
        </authorList>
    </citation>
    <scope>NUCLEOTIDE SEQUENCE</scope>
    <source>
        <strain evidence="9">Singapore isolate B</strain>
    </source>
</reference>
<dbReference type="GO" id="GO:0005886">
    <property type="term" value="C:plasma membrane"/>
    <property type="evidence" value="ECO:0007669"/>
    <property type="project" value="UniProtKB-SubCell"/>
</dbReference>
<evidence type="ECO:0000313" key="10">
    <source>
        <dbReference type="Proteomes" id="UP000008312"/>
    </source>
</evidence>
<protein>
    <recommendedName>
        <fullName evidence="8">ABC3 transporter permease C-terminal domain-containing protein</fullName>
    </recommendedName>
</protein>
<keyword evidence="4 7" id="KW-1133">Transmembrane helix</keyword>
<name>D8LXE1_BLAHO</name>
<feature type="domain" description="ABC3 transporter permease C-terminal" evidence="8">
    <location>
        <begin position="265"/>
        <end position="379"/>
    </location>
</feature>
<gene>
    <name evidence="9" type="ORF">GSBLH_T00006210001</name>
</gene>
<dbReference type="PANTHER" id="PTHR32522:SF5">
    <property type="entry name" value="ABC3 TRANSPORTER PERMEASE PROTEIN DOMAIN-CONTAINING PROTEIN"/>
    <property type="match status" value="1"/>
</dbReference>
<evidence type="ECO:0000256" key="6">
    <source>
        <dbReference type="SAM" id="MobiDB-lite"/>
    </source>
</evidence>
<keyword evidence="3 7" id="KW-0812">Transmembrane</keyword>